<feature type="compositionally biased region" description="Basic and acidic residues" evidence="8">
    <location>
        <begin position="342"/>
        <end position="356"/>
    </location>
</feature>
<evidence type="ECO:0000256" key="7">
    <source>
        <dbReference type="ARBA" id="ARBA00040674"/>
    </source>
</evidence>
<evidence type="ECO:0000313" key="10">
    <source>
        <dbReference type="EMBL" id="CAL4171815.1"/>
    </source>
</evidence>
<keyword evidence="3" id="KW-0227">DNA damage</keyword>
<dbReference type="PANTHER" id="PTHR46239:SF1">
    <property type="entry name" value="DNA REPAIR PROTEIN RAD51 HOMOLOG 3"/>
    <property type="match status" value="1"/>
</dbReference>
<evidence type="ECO:0000256" key="3">
    <source>
        <dbReference type="ARBA" id="ARBA00022763"/>
    </source>
</evidence>
<dbReference type="Proteomes" id="UP001497623">
    <property type="component" value="Unassembled WGS sequence"/>
</dbReference>
<feature type="region of interest" description="Disordered" evidence="8">
    <location>
        <begin position="336"/>
        <end position="356"/>
    </location>
</feature>
<evidence type="ECO:0000256" key="1">
    <source>
        <dbReference type="ARBA" id="ARBA00004123"/>
    </source>
</evidence>
<dbReference type="Gene3D" id="3.40.50.300">
    <property type="entry name" value="P-loop containing nucleotide triphosphate hydrolases"/>
    <property type="match status" value="1"/>
</dbReference>
<name>A0AAV2SAA4_MEGNR</name>
<dbReference type="GO" id="GO:0140664">
    <property type="term" value="F:ATP-dependent DNA damage sensor activity"/>
    <property type="evidence" value="ECO:0007669"/>
    <property type="project" value="InterPro"/>
</dbReference>
<protein>
    <recommendedName>
        <fullName evidence="7">DNA repair protein RAD51 homolog 3</fullName>
    </recommendedName>
</protein>
<dbReference type="InterPro" id="IPR020588">
    <property type="entry name" value="RecA_ATP-bd"/>
</dbReference>
<keyword evidence="5" id="KW-0234">DNA repair</keyword>
<proteinExistence type="predicted"/>
<reference evidence="10 11" key="1">
    <citation type="submission" date="2024-05" db="EMBL/GenBank/DDBJ databases">
        <authorList>
            <person name="Wallberg A."/>
        </authorList>
    </citation>
    <scope>NUCLEOTIDE SEQUENCE [LARGE SCALE GENOMIC DNA]</scope>
</reference>
<evidence type="ECO:0000313" key="11">
    <source>
        <dbReference type="Proteomes" id="UP001497623"/>
    </source>
</evidence>
<dbReference type="GO" id="GO:0000707">
    <property type="term" value="P:meiotic DNA recombinase assembly"/>
    <property type="evidence" value="ECO:0007669"/>
    <property type="project" value="TreeGrafter"/>
</dbReference>
<comment type="caution">
    <text evidence="10">The sequence shown here is derived from an EMBL/GenBank/DDBJ whole genome shotgun (WGS) entry which is preliminary data.</text>
</comment>
<dbReference type="GO" id="GO:0005657">
    <property type="term" value="C:replication fork"/>
    <property type="evidence" value="ECO:0007669"/>
    <property type="project" value="TreeGrafter"/>
</dbReference>
<dbReference type="EMBL" id="CAXKWB010051841">
    <property type="protein sequence ID" value="CAL4171815.1"/>
    <property type="molecule type" value="Genomic_DNA"/>
</dbReference>
<evidence type="ECO:0000256" key="4">
    <source>
        <dbReference type="ARBA" id="ARBA00022840"/>
    </source>
</evidence>
<dbReference type="GO" id="GO:0007131">
    <property type="term" value="P:reciprocal meiotic recombination"/>
    <property type="evidence" value="ECO:0007669"/>
    <property type="project" value="TreeGrafter"/>
</dbReference>
<keyword evidence="2" id="KW-0547">Nucleotide-binding</keyword>
<evidence type="ECO:0000259" key="9">
    <source>
        <dbReference type="PROSITE" id="PS50162"/>
    </source>
</evidence>
<dbReference type="SUPFAM" id="SSF52540">
    <property type="entry name" value="P-loop containing nucleoside triphosphate hydrolases"/>
    <property type="match status" value="1"/>
</dbReference>
<feature type="domain" description="RecA family profile 1" evidence="9">
    <location>
        <begin position="80"/>
        <end position="264"/>
    </location>
</feature>
<dbReference type="InterPro" id="IPR027417">
    <property type="entry name" value="P-loop_NTPase"/>
</dbReference>
<dbReference type="InterPro" id="IPR052093">
    <property type="entry name" value="HR_Repair_Mediator"/>
</dbReference>
<dbReference type="GO" id="GO:0033065">
    <property type="term" value="C:Rad51C-XRCC3 complex"/>
    <property type="evidence" value="ECO:0007669"/>
    <property type="project" value="TreeGrafter"/>
</dbReference>
<sequence>MSSRRLLSSLGLPVPLVSRLIEADFMYQEDVQQLNPTELSDASGLSVKESAEVIRLTTTSINNPVDPLTVLQLIENEGGEVSHIVSFCESIDDLLGGGIPLRAITEIAGTPGIGKTQMCLQACVSVQLPHTVGGVQGEAVYIDTEGSFTVGRLKDMSEHAVQHIQSVAQNKEEVATFSVDGILRGTHYYRCTSYIEVMAVVKLLPKFLEDHPNVRLVIIDSIAFHFRHDFPDMISRTGILCRITQDLIQLATKHNLAVIVTNQMTTRFQGSGESQLVAALGETWAHCPTIRLTLHWVNTCRCATLTKAPHRANDSINFQVTAAGIRDLIDITAMTAASRSPPHQEESSKKRKLNDT</sequence>
<dbReference type="PROSITE" id="PS50162">
    <property type="entry name" value="RECA_2"/>
    <property type="match status" value="1"/>
</dbReference>
<evidence type="ECO:0000256" key="2">
    <source>
        <dbReference type="ARBA" id="ARBA00022741"/>
    </source>
</evidence>
<dbReference type="GO" id="GO:0008821">
    <property type="term" value="F:crossover junction DNA endonuclease activity"/>
    <property type="evidence" value="ECO:0007669"/>
    <property type="project" value="TreeGrafter"/>
</dbReference>
<dbReference type="GO" id="GO:0005524">
    <property type="term" value="F:ATP binding"/>
    <property type="evidence" value="ECO:0007669"/>
    <property type="project" value="UniProtKB-KW"/>
</dbReference>
<gene>
    <name evidence="10" type="ORF">MNOR_LOCUS34201</name>
</gene>
<keyword evidence="4" id="KW-0067">ATP-binding</keyword>
<dbReference type="AlphaFoldDB" id="A0AAV2SAA4"/>
<dbReference type="PIRSF" id="PIRSF005856">
    <property type="entry name" value="Rad51"/>
    <property type="match status" value="1"/>
</dbReference>
<organism evidence="10 11">
    <name type="scientific">Meganyctiphanes norvegica</name>
    <name type="common">Northern krill</name>
    <name type="synonym">Thysanopoda norvegica</name>
    <dbReference type="NCBI Taxonomy" id="48144"/>
    <lineage>
        <taxon>Eukaryota</taxon>
        <taxon>Metazoa</taxon>
        <taxon>Ecdysozoa</taxon>
        <taxon>Arthropoda</taxon>
        <taxon>Crustacea</taxon>
        <taxon>Multicrustacea</taxon>
        <taxon>Malacostraca</taxon>
        <taxon>Eumalacostraca</taxon>
        <taxon>Eucarida</taxon>
        <taxon>Euphausiacea</taxon>
        <taxon>Euphausiidae</taxon>
        <taxon>Meganyctiphanes</taxon>
    </lineage>
</organism>
<dbReference type="Pfam" id="PF08423">
    <property type="entry name" value="Rad51"/>
    <property type="match status" value="1"/>
</dbReference>
<evidence type="ECO:0000256" key="6">
    <source>
        <dbReference type="ARBA" id="ARBA00023242"/>
    </source>
</evidence>
<accession>A0AAV2SAA4</accession>
<dbReference type="GO" id="GO:0033063">
    <property type="term" value="C:Rad51B-Rad51C-Rad51D-XRCC2 complex"/>
    <property type="evidence" value="ECO:0007669"/>
    <property type="project" value="TreeGrafter"/>
</dbReference>
<evidence type="ECO:0000256" key="5">
    <source>
        <dbReference type="ARBA" id="ARBA00023204"/>
    </source>
</evidence>
<keyword evidence="11" id="KW-1185">Reference proteome</keyword>
<dbReference type="GO" id="GO:0000400">
    <property type="term" value="F:four-way junction DNA binding"/>
    <property type="evidence" value="ECO:0007669"/>
    <property type="project" value="TreeGrafter"/>
</dbReference>
<dbReference type="CDD" id="cd19492">
    <property type="entry name" value="Rad51C"/>
    <property type="match status" value="1"/>
</dbReference>
<evidence type="ECO:0000256" key="8">
    <source>
        <dbReference type="SAM" id="MobiDB-lite"/>
    </source>
</evidence>
<keyword evidence="6" id="KW-0539">Nucleus</keyword>
<dbReference type="PANTHER" id="PTHR46239">
    <property type="entry name" value="DNA REPAIR PROTEIN RAD51 HOMOLOG 3 RAD51C"/>
    <property type="match status" value="1"/>
</dbReference>
<dbReference type="InterPro" id="IPR016467">
    <property type="entry name" value="DNA_recomb/repair_RecA-like"/>
</dbReference>
<comment type="subcellular location">
    <subcellularLocation>
        <location evidence="1">Nucleus</location>
    </subcellularLocation>
</comment>
<dbReference type="InterPro" id="IPR013632">
    <property type="entry name" value="Rad51_C"/>
</dbReference>